<evidence type="ECO:0000313" key="1">
    <source>
        <dbReference type="EMBL" id="JAD45494.1"/>
    </source>
</evidence>
<name>A0A0A9A1I1_ARUDO</name>
<protein>
    <submittedName>
        <fullName evidence="1">Uncharacterized protein</fullName>
    </submittedName>
</protein>
<sequence length="12" mass="1243">MIGLVDLVKAAI</sequence>
<proteinExistence type="predicted"/>
<accession>A0A0A9A1I1</accession>
<reference evidence="1" key="2">
    <citation type="journal article" date="2015" name="Data Brief">
        <title>Shoot transcriptome of the giant reed, Arundo donax.</title>
        <authorList>
            <person name="Barrero R.A."/>
            <person name="Guerrero F.D."/>
            <person name="Moolhuijzen P."/>
            <person name="Goolsby J.A."/>
            <person name="Tidwell J."/>
            <person name="Bellgard S.E."/>
            <person name="Bellgard M.I."/>
        </authorList>
    </citation>
    <scope>NUCLEOTIDE SEQUENCE</scope>
    <source>
        <tissue evidence="1">Shoot tissue taken approximately 20 cm above the soil surface</tissue>
    </source>
</reference>
<reference evidence="1" key="1">
    <citation type="submission" date="2014-09" db="EMBL/GenBank/DDBJ databases">
        <authorList>
            <person name="Magalhaes I.L.F."/>
            <person name="Oliveira U."/>
            <person name="Santos F.R."/>
            <person name="Vidigal T.H.D.A."/>
            <person name="Brescovit A.D."/>
            <person name="Santos A.J."/>
        </authorList>
    </citation>
    <scope>NUCLEOTIDE SEQUENCE</scope>
    <source>
        <tissue evidence="1">Shoot tissue taken approximately 20 cm above the soil surface</tissue>
    </source>
</reference>
<dbReference type="EMBL" id="GBRH01252401">
    <property type="protein sequence ID" value="JAD45494.1"/>
    <property type="molecule type" value="Transcribed_RNA"/>
</dbReference>
<organism evidence="1">
    <name type="scientific">Arundo donax</name>
    <name type="common">Giant reed</name>
    <name type="synonym">Donax arundinaceus</name>
    <dbReference type="NCBI Taxonomy" id="35708"/>
    <lineage>
        <taxon>Eukaryota</taxon>
        <taxon>Viridiplantae</taxon>
        <taxon>Streptophyta</taxon>
        <taxon>Embryophyta</taxon>
        <taxon>Tracheophyta</taxon>
        <taxon>Spermatophyta</taxon>
        <taxon>Magnoliopsida</taxon>
        <taxon>Liliopsida</taxon>
        <taxon>Poales</taxon>
        <taxon>Poaceae</taxon>
        <taxon>PACMAD clade</taxon>
        <taxon>Arundinoideae</taxon>
        <taxon>Arundineae</taxon>
        <taxon>Arundo</taxon>
    </lineage>
</organism>